<organism evidence="2 3">
    <name type="scientific">Fonsecaea erecta</name>
    <dbReference type="NCBI Taxonomy" id="1367422"/>
    <lineage>
        <taxon>Eukaryota</taxon>
        <taxon>Fungi</taxon>
        <taxon>Dikarya</taxon>
        <taxon>Ascomycota</taxon>
        <taxon>Pezizomycotina</taxon>
        <taxon>Eurotiomycetes</taxon>
        <taxon>Chaetothyriomycetidae</taxon>
        <taxon>Chaetothyriales</taxon>
        <taxon>Herpotrichiellaceae</taxon>
        <taxon>Fonsecaea</taxon>
    </lineage>
</organism>
<proteinExistence type="predicted"/>
<evidence type="ECO:0008006" key="4">
    <source>
        <dbReference type="Google" id="ProtNLM"/>
    </source>
</evidence>
<gene>
    <name evidence="2" type="ORF">AYL99_03230</name>
</gene>
<feature type="region of interest" description="Disordered" evidence="1">
    <location>
        <begin position="236"/>
        <end position="255"/>
    </location>
</feature>
<dbReference type="STRING" id="1367422.A0A178ZXJ5"/>
<feature type="compositionally biased region" description="Basic and acidic residues" evidence="1">
    <location>
        <begin position="337"/>
        <end position="351"/>
    </location>
</feature>
<evidence type="ECO:0000256" key="1">
    <source>
        <dbReference type="SAM" id="MobiDB-lite"/>
    </source>
</evidence>
<dbReference type="AlphaFoldDB" id="A0A178ZXJ5"/>
<feature type="region of interest" description="Disordered" evidence="1">
    <location>
        <begin position="116"/>
        <end position="174"/>
    </location>
</feature>
<evidence type="ECO:0000313" key="3">
    <source>
        <dbReference type="Proteomes" id="UP000078343"/>
    </source>
</evidence>
<protein>
    <recommendedName>
        <fullName evidence="4">Zinc finger GRF-type domain-containing protein</fullName>
    </recommendedName>
</protein>
<feature type="region of interest" description="Disordered" evidence="1">
    <location>
        <begin position="337"/>
        <end position="371"/>
    </location>
</feature>
<sequence length="371" mass="41540">MASTKQPATSLLCPWFGDLLPAAPTYGIEKHHLQQRDSHAATSYDKTVATKGSRRVTETPEMTNSYTTRNGRTAKRGVFLDGVWHCDFYTCQKPQHKRCKFFLWNDDAKVREEAAVLGNSRTEPDAPAPVTPRKKEPFALPPTPQTRNDVPDRRNTKEPANIKHEDSFDWSSSNDEELLKAEQDMLELPPFKTPKKAPRTDSLTSPGKRRFSQTTAQTATADETWPLSDDVFTTPSATHKSMSSGLLSPSTTPANRATQHFLPEPEPSTLASEVLDILRGSRIDPAVERELVDLLNRHDLRTQGIIKGRDITRLAVQAKDKKIAELQARIATLEAEKETNKRVISHLKHDMAASPRKGQGRNAPRRQQPEA</sequence>
<dbReference type="Proteomes" id="UP000078343">
    <property type="component" value="Unassembled WGS sequence"/>
</dbReference>
<feature type="compositionally biased region" description="Basic and acidic residues" evidence="1">
    <location>
        <begin position="149"/>
        <end position="167"/>
    </location>
</feature>
<evidence type="ECO:0000313" key="2">
    <source>
        <dbReference type="EMBL" id="OAP64003.1"/>
    </source>
</evidence>
<dbReference type="GeneID" id="30007400"/>
<dbReference type="EMBL" id="LVYI01000002">
    <property type="protein sequence ID" value="OAP64003.1"/>
    <property type="molecule type" value="Genomic_DNA"/>
</dbReference>
<feature type="region of interest" description="Disordered" evidence="1">
    <location>
        <begin position="34"/>
        <end position="69"/>
    </location>
</feature>
<feature type="compositionally biased region" description="Polar residues" evidence="1">
    <location>
        <begin position="60"/>
        <end position="69"/>
    </location>
</feature>
<comment type="caution">
    <text evidence="2">The sequence shown here is derived from an EMBL/GenBank/DDBJ whole genome shotgun (WGS) entry which is preliminary data.</text>
</comment>
<dbReference type="RefSeq" id="XP_018697370.1">
    <property type="nucleotide sequence ID" value="XM_018834746.1"/>
</dbReference>
<accession>A0A178ZXJ5</accession>
<dbReference type="OrthoDB" id="430051at2759"/>
<name>A0A178ZXJ5_9EURO</name>
<feature type="region of interest" description="Disordered" evidence="1">
    <location>
        <begin position="187"/>
        <end position="219"/>
    </location>
</feature>
<keyword evidence="3" id="KW-1185">Reference proteome</keyword>
<reference evidence="2 3" key="1">
    <citation type="submission" date="2016-04" db="EMBL/GenBank/DDBJ databases">
        <title>Draft genome of Fonsecaea erecta CBS 125763.</title>
        <authorList>
            <person name="Weiss V.A."/>
            <person name="Vicente V.A."/>
            <person name="Raittz R.T."/>
            <person name="Moreno L.F."/>
            <person name="De Souza E.M."/>
            <person name="Pedrosa F.O."/>
            <person name="Steffens M.B."/>
            <person name="Faoro H."/>
            <person name="Tadra-Sfeir M.Z."/>
            <person name="Najafzadeh M.J."/>
            <person name="Felipe M.S."/>
            <person name="Teixeira M."/>
            <person name="Sun J."/>
            <person name="Xi L."/>
            <person name="Gomes R."/>
            <person name="De Azevedo C.M."/>
            <person name="Salgado C.G."/>
            <person name="Da Silva M.B."/>
            <person name="Nascimento M.F."/>
            <person name="Queiroz-Telles F."/>
            <person name="Attili D.S."/>
            <person name="Gorbushina A."/>
        </authorList>
    </citation>
    <scope>NUCLEOTIDE SEQUENCE [LARGE SCALE GENOMIC DNA]</scope>
    <source>
        <strain evidence="2 3">CBS 125763</strain>
    </source>
</reference>